<keyword evidence="1" id="KW-0934">Plastid</keyword>
<keyword evidence="1" id="KW-0150">Chloroplast</keyword>
<gene>
    <name evidence="1" type="primary">Orf46</name>
</gene>
<proteinExistence type="predicted"/>
<organism evidence="1">
    <name type="scientific">Palisada sp</name>
    <dbReference type="NCBI Taxonomy" id="1955416"/>
    <lineage>
        <taxon>Eukaryota</taxon>
        <taxon>Rhodophyta</taxon>
        <taxon>Florideophyceae</taxon>
        <taxon>Rhodymeniophycidae</taxon>
        <taxon>Ceramiales</taxon>
        <taxon>Rhodomelaceae</taxon>
        <taxon>Laurencieae</taxon>
        <taxon>Palisada</taxon>
    </lineage>
</organism>
<sequence>MKRSLLLLLSINPINITQMRFLVNISSSSSYYSTKLSLQQNSSIII</sequence>
<protein>
    <submittedName>
        <fullName evidence="1">Uncharacterized protein</fullName>
    </submittedName>
</protein>
<accession>A0A1Z1MSD8</accession>
<evidence type="ECO:0000313" key="1">
    <source>
        <dbReference type="EMBL" id="ARW68789.1"/>
    </source>
</evidence>
<name>A0A1Z1MSD8_9FLOR</name>
<dbReference type="EMBL" id="MF101453">
    <property type="protein sequence ID" value="ARW68789.1"/>
    <property type="molecule type" value="Genomic_DNA"/>
</dbReference>
<reference evidence="1" key="1">
    <citation type="journal article" date="2017" name="J. Phycol.">
        <title>Analysis of chloroplast genomes and a supermatrix inform reclassification of the Rhodomelaceae (Rhodophyta).</title>
        <authorList>
            <person name="Diaz-Tapia P."/>
            <person name="Maggs C.A."/>
            <person name="West J.A."/>
            <person name="Verbruggen H."/>
        </authorList>
    </citation>
    <scope>NUCLEOTIDE SEQUENCE</scope>
    <source>
        <strain evidence="1">PD1686</strain>
    </source>
</reference>
<dbReference type="AlphaFoldDB" id="A0A1Z1MSD8"/>
<geneLocation type="chloroplast" evidence="1"/>